<name>A0A5N1KA90_9HYPH</name>
<evidence type="ECO:0000313" key="1">
    <source>
        <dbReference type="EMBL" id="KAA9370175.1"/>
    </source>
</evidence>
<dbReference type="EMBL" id="VYXQ01000003">
    <property type="protein sequence ID" value="KAA9370175.1"/>
    <property type="molecule type" value="Genomic_DNA"/>
</dbReference>
<sequence>MRISVKKAYELILTAVHVDGTLIEPFTAKDIRRIISGWHYTDYFGFLAYNSDYNKSEEDALFIRVGRGSYRLRSHLTFTEAD</sequence>
<evidence type="ECO:0000313" key="2">
    <source>
        <dbReference type="Proteomes" id="UP000327108"/>
    </source>
</evidence>
<proteinExistence type="predicted"/>
<accession>A0A5N1KA90</accession>
<evidence type="ECO:0008006" key="3">
    <source>
        <dbReference type="Google" id="ProtNLM"/>
    </source>
</evidence>
<dbReference type="AlphaFoldDB" id="A0A5N1KA90"/>
<protein>
    <recommendedName>
        <fullName evidence="3">HTH HARE-type domain-containing protein</fullName>
    </recommendedName>
</protein>
<dbReference type="Proteomes" id="UP000327108">
    <property type="component" value="Unassembled WGS sequence"/>
</dbReference>
<organism evidence="1 2">
    <name type="scientific">Ochrobactrum quorumnocens</name>
    <dbReference type="NCBI Taxonomy" id="271865"/>
    <lineage>
        <taxon>Bacteria</taxon>
        <taxon>Pseudomonadati</taxon>
        <taxon>Pseudomonadota</taxon>
        <taxon>Alphaproteobacteria</taxon>
        <taxon>Hyphomicrobiales</taxon>
        <taxon>Brucellaceae</taxon>
        <taxon>Brucella/Ochrobactrum group</taxon>
        <taxon>Ochrobactrum</taxon>
    </lineage>
</organism>
<gene>
    <name evidence="1" type="ORF">F3W84_04720</name>
</gene>
<keyword evidence="2" id="KW-1185">Reference proteome</keyword>
<reference evidence="1 2" key="1">
    <citation type="submission" date="2019-09" db="EMBL/GenBank/DDBJ databases">
        <title>Biological control of the noxious weed angled onion (Allium triquetrum) thwarted by endophytic bacteria in Victoria, Australia.</title>
        <authorList>
            <person name="Tehranchian P."/>
            <person name="Adair R.J."/>
            <person name="Van T.H."/>
            <person name="Morrison P.D."/>
            <person name="Williams H."/>
            <person name="Lawrie A.C."/>
        </authorList>
    </citation>
    <scope>NUCLEOTIDE SEQUENCE [LARGE SCALE GENOMIC DNA]</scope>
    <source>
        <strain evidence="1 2">RPTAtOch1</strain>
    </source>
</reference>
<comment type="caution">
    <text evidence="1">The sequence shown here is derived from an EMBL/GenBank/DDBJ whole genome shotgun (WGS) entry which is preliminary data.</text>
</comment>